<dbReference type="AlphaFoldDB" id="B3DWK9"/>
<gene>
    <name evidence="4" type="ordered locus">Minf_1618</name>
</gene>
<dbReference type="PANTHER" id="PTHR39081:SF1">
    <property type="entry name" value="MUT7-C RNASE DOMAIN-CONTAINING PROTEIN"/>
    <property type="match status" value="1"/>
</dbReference>
<name>B3DWK9_METI4</name>
<evidence type="ECO:0000313" key="5">
    <source>
        <dbReference type="Proteomes" id="UP000009149"/>
    </source>
</evidence>
<evidence type="ECO:0000259" key="3">
    <source>
        <dbReference type="Pfam" id="PF14451"/>
    </source>
</evidence>
<evidence type="ECO:0000313" key="4">
    <source>
        <dbReference type="EMBL" id="ACD83672.1"/>
    </source>
</evidence>
<dbReference type="Pfam" id="PF14451">
    <property type="entry name" value="Ub-Mut7C"/>
    <property type="match status" value="1"/>
</dbReference>
<sequence>MHLFAKVPAKGKTSRRGMRRSTRFGLPMMKRGDSPTRQSDERVEVTFRFYSTLNDFLPPWQRQKEIRKKFGSHTSLKDAIESLGIPHTEIALVLLNGFPAGFEHKVVEGARLSVYPSFKSIDIGELSLQSGKGTVLFQFVLDVHLGTLARYLRMLGFDALYSNDWTDEKLAEMSFLEQRVLLTRDPGLLKRKKVTRGYFVRATEPRFQAVEVIREFQLKEKIMPFGRCISCNGLIQPIPKEKMNTEIPPQFKQRHSAFFQCQNCGKIYWMGSHYRKMTILVNWIIAQAY</sequence>
<dbReference type="Proteomes" id="UP000009149">
    <property type="component" value="Chromosome"/>
</dbReference>
<feature type="region of interest" description="Disordered" evidence="1">
    <location>
        <begin position="1"/>
        <end position="38"/>
    </location>
</feature>
<dbReference type="InterPro" id="IPR027798">
    <property type="entry name" value="Ub_Mut7C"/>
</dbReference>
<dbReference type="Pfam" id="PF01927">
    <property type="entry name" value="Mut7-C"/>
    <property type="match status" value="1"/>
</dbReference>
<feature type="domain" description="Ubiquitin Mut7-C" evidence="3">
    <location>
        <begin position="43"/>
        <end position="122"/>
    </location>
</feature>
<protein>
    <submittedName>
        <fullName evidence="4">PIN-domain and Zn ribbon</fullName>
    </submittedName>
</protein>
<reference evidence="4 5" key="1">
    <citation type="journal article" date="2008" name="Biol. Direct">
        <title>Complete genome sequence of the extremely acidophilic methanotroph isolate V4, Methylacidiphilum infernorum, a representative of the bacterial phylum Verrucomicrobia.</title>
        <authorList>
            <person name="Hou S."/>
            <person name="Makarova K.S."/>
            <person name="Saw J.H."/>
            <person name="Senin P."/>
            <person name="Ly B.V."/>
            <person name="Zhou Z."/>
            <person name="Ren Y."/>
            <person name="Wang J."/>
            <person name="Galperin M.Y."/>
            <person name="Omelchenko M.V."/>
            <person name="Wolf Y.I."/>
            <person name="Yutin N."/>
            <person name="Koonin E.V."/>
            <person name="Stott M.B."/>
            <person name="Mountain B.W."/>
            <person name="Crowe M.A."/>
            <person name="Smirnova A.V."/>
            <person name="Dunfield P.F."/>
            <person name="Feng L."/>
            <person name="Wang L."/>
            <person name="Alam M."/>
        </authorList>
    </citation>
    <scope>NUCLEOTIDE SEQUENCE [LARGE SCALE GENOMIC DNA]</scope>
    <source>
        <strain evidence="5">Isolate V4</strain>
    </source>
</reference>
<dbReference type="EMBL" id="CP000975">
    <property type="protein sequence ID" value="ACD83672.1"/>
    <property type="molecule type" value="Genomic_DNA"/>
</dbReference>
<feature type="domain" description="Mut7-C RNAse" evidence="2">
    <location>
        <begin position="138"/>
        <end position="278"/>
    </location>
</feature>
<dbReference type="STRING" id="481448.Minf_1618"/>
<evidence type="ECO:0000256" key="1">
    <source>
        <dbReference type="SAM" id="MobiDB-lite"/>
    </source>
</evidence>
<organism evidence="4 5">
    <name type="scientific">Methylacidiphilum infernorum (isolate V4)</name>
    <name type="common">Methylokorus infernorum (strain V4)</name>
    <dbReference type="NCBI Taxonomy" id="481448"/>
    <lineage>
        <taxon>Bacteria</taxon>
        <taxon>Pseudomonadati</taxon>
        <taxon>Verrucomicrobiota</taxon>
        <taxon>Methylacidiphilae</taxon>
        <taxon>Methylacidiphilales</taxon>
        <taxon>Methylacidiphilaceae</taxon>
        <taxon>Methylacidiphilum (ex Ratnadevi et al. 2023)</taxon>
    </lineage>
</organism>
<proteinExistence type="predicted"/>
<evidence type="ECO:0000259" key="2">
    <source>
        <dbReference type="Pfam" id="PF01927"/>
    </source>
</evidence>
<dbReference type="PANTHER" id="PTHR39081">
    <property type="entry name" value="MUT7-C DOMAIN-CONTAINING PROTEIN"/>
    <property type="match status" value="1"/>
</dbReference>
<dbReference type="InterPro" id="IPR002782">
    <property type="entry name" value="Mut7-C_RNAse_dom"/>
</dbReference>
<dbReference type="eggNOG" id="COG1656">
    <property type="taxonomic scope" value="Bacteria"/>
</dbReference>
<dbReference type="KEGG" id="min:Minf_1618"/>
<feature type="compositionally biased region" description="Basic residues" evidence="1">
    <location>
        <begin position="12"/>
        <end position="22"/>
    </location>
</feature>
<accession>B3DWK9</accession>
<dbReference type="HOGENOM" id="CLU_074576_0_0_0"/>